<keyword evidence="2" id="KW-1185">Reference proteome</keyword>
<comment type="caution">
    <text evidence="1">The sequence shown here is derived from an EMBL/GenBank/DDBJ whole genome shotgun (WGS) entry which is preliminary data.</text>
</comment>
<dbReference type="Proteomes" id="UP000613580">
    <property type="component" value="Unassembled WGS sequence"/>
</dbReference>
<accession>A0A8H6TGW0</accession>
<dbReference type="AlphaFoldDB" id="A0A8H6TGW0"/>
<organism evidence="1 2">
    <name type="scientific">Mycena chlorophos</name>
    <name type="common">Agaric fungus</name>
    <name type="synonym">Agaricus chlorophos</name>
    <dbReference type="NCBI Taxonomy" id="658473"/>
    <lineage>
        <taxon>Eukaryota</taxon>
        <taxon>Fungi</taxon>
        <taxon>Dikarya</taxon>
        <taxon>Basidiomycota</taxon>
        <taxon>Agaricomycotina</taxon>
        <taxon>Agaricomycetes</taxon>
        <taxon>Agaricomycetidae</taxon>
        <taxon>Agaricales</taxon>
        <taxon>Marasmiineae</taxon>
        <taxon>Mycenaceae</taxon>
        <taxon>Mycena</taxon>
    </lineage>
</organism>
<dbReference type="OrthoDB" id="3145912at2759"/>
<evidence type="ECO:0000313" key="2">
    <source>
        <dbReference type="Proteomes" id="UP000613580"/>
    </source>
</evidence>
<sequence>MSTQDIPASVDPRLPPELERQIFETAALNRPICVPSLALVASRVREWIEPILYRTLVINTRPIPGFPVCSVADFRSIVNTRSSAFLRAAVKTVIAVRVLSADGKLMLRHFTGLETFYIISYDALWPDHNDEDTAFECPRLTRLYCDMTVLHRQAEDPPFAHPSLRGITHLEIFTHLFDTHEVHEWRALSALPCLTHLALNDDLTVELRAYILGGVCPALQVFLLLVEPEPYPTQFVKSLATDDVRFVVATVSGFREGLFGVCVDGRGLLGQGREVY</sequence>
<proteinExistence type="predicted"/>
<protein>
    <submittedName>
        <fullName evidence="1">Uncharacterized protein</fullName>
    </submittedName>
</protein>
<evidence type="ECO:0000313" key="1">
    <source>
        <dbReference type="EMBL" id="KAF7318478.1"/>
    </source>
</evidence>
<dbReference type="EMBL" id="JACAZE010000004">
    <property type="protein sequence ID" value="KAF7318478.1"/>
    <property type="molecule type" value="Genomic_DNA"/>
</dbReference>
<reference evidence="1" key="1">
    <citation type="submission" date="2020-05" db="EMBL/GenBank/DDBJ databases">
        <title>Mycena genomes resolve the evolution of fungal bioluminescence.</title>
        <authorList>
            <person name="Tsai I.J."/>
        </authorList>
    </citation>
    <scope>NUCLEOTIDE SEQUENCE</scope>
    <source>
        <strain evidence="1">110903Hualien_Pintung</strain>
    </source>
</reference>
<gene>
    <name evidence="1" type="ORF">HMN09_00357000</name>
</gene>
<name>A0A8H6TGW0_MYCCL</name>